<protein>
    <submittedName>
        <fullName evidence="2">Uncharacterized protein</fullName>
    </submittedName>
</protein>
<dbReference type="RefSeq" id="WP_055191660.1">
    <property type="nucleotide sequence ID" value="NZ_NMTY01000009.1"/>
</dbReference>
<name>A0A174CF51_9FIRM</name>
<feature type="region of interest" description="Disordered" evidence="1">
    <location>
        <begin position="1"/>
        <end position="56"/>
    </location>
</feature>
<dbReference type="Proteomes" id="UP000220005">
    <property type="component" value="Unassembled WGS sequence"/>
</dbReference>
<dbReference type="AlphaFoldDB" id="A0A174CF51"/>
<evidence type="ECO:0000313" key="3">
    <source>
        <dbReference type="Proteomes" id="UP000220005"/>
    </source>
</evidence>
<feature type="compositionally biased region" description="Gly residues" evidence="1">
    <location>
        <begin position="21"/>
        <end position="36"/>
    </location>
</feature>
<accession>A0A174CF51</accession>
<reference evidence="2 3" key="1">
    <citation type="journal article" date="2017" name="Front. Microbiol.">
        <title>New Insights into the Diversity of the Genus Faecalibacterium.</title>
        <authorList>
            <person name="Benevides L."/>
            <person name="Burman S."/>
            <person name="Martin R."/>
            <person name="Robert V."/>
            <person name="Thomas M."/>
            <person name="Miquel S."/>
            <person name="Chain F."/>
            <person name="Sokol H."/>
            <person name="Bermudez-Humaran L.G."/>
            <person name="Morrison M."/>
            <person name="Langella P."/>
            <person name="Azevedo V.A."/>
            <person name="Chatel J.M."/>
            <person name="Soares S."/>
        </authorList>
    </citation>
    <scope>NUCLEOTIDE SEQUENCE [LARGE SCALE GENOMIC DNA]</scope>
    <source>
        <strain evidence="2 3">CNCM I 4575</strain>
    </source>
</reference>
<dbReference type="EMBL" id="NMTY01000009">
    <property type="protein sequence ID" value="PDX81817.1"/>
    <property type="molecule type" value="Genomic_DNA"/>
</dbReference>
<comment type="caution">
    <text evidence="2">The sequence shown here is derived from an EMBL/GenBank/DDBJ whole genome shotgun (WGS) entry which is preliminary data.</text>
</comment>
<evidence type="ECO:0000256" key="1">
    <source>
        <dbReference type="SAM" id="MobiDB-lite"/>
    </source>
</evidence>
<evidence type="ECO:0000313" key="2">
    <source>
        <dbReference type="EMBL" id="PDX81817.1"/>
    </source>
</evidence>
<organism evidence="2 3">
    <name type="scientific">Faecalibacterium prausnitzii</name>
    <dbReference type="NCBI Taxonomy" id="853"/>
    <lineage>
        <taxon>Bacteria</taxon>
        <taxon>Bacillati</taxon>
        <taxon>Bacillota</taxon>
        <taxon>Clostridia</taxon>
        <taxon>Eubacteriales</taxon>
        <taxon>Oscillospiraceae</taxon>
        <taxon>Faecalibacterium</taxon>
    </lineage>
</organism>
<sequence>MSEISGGSAENDEMNTPETGGETGQTGSGGTEGLAGGNLESVQLGEGSEVPPAAPAAEITPAPATEVQELSPQQQAEVIHQNTIASILQENGAYFSPKDAARVSQGADSIRVVQDLGEGVTGGYRYSEGKSSIQLLATSKNQLERSAIHETVHCSSFNREIIVPEPSKGGYMVYNTVGTRQASWFKSDKNGEISNYAEKGRGMNEGITTMYTNRELAKISQERALAAQRQQIYGHATDLCTALEGQVGEAPMKEAFFGGNMKALEDKVNELAGDKVFDSLRSCLDRAISDDYTERVAATREAQEILARMAERSKK</sequence>
<gene>
    <name evidence="2" type="ORF">CGS58_04625</name>
</gene>
<proteinExistence type="predicted"/>